<dbReference type="InterPro" id="IPR049916">
    <property type="entry name" value="WDR72-like"/>
</dbReference>
<reference evidence="1" key="1">
    <citation type="journal article" date="2019" name="Sci. Rep.">
        <title>Draft genome of Tanacetum cinerariifolium, the natural source of mosquito coil.</title>
        <authorList>
            <person name="Yamashiro T."/>
            <person name="Shiraishi A."/>
            <person name="Satake H."/>
            <person name="Nakayama K."/>
        </authorList>
    </citation>
    <scope>NUCLEOTIDE SEQUENCE</scope>
</reference>
<gene>
    <name evidence="1" type="ORF">Tci_002347</name>
</gene>
<protein>
    <submittedName>
        <fullName evidence="1">Transducin/WD40 repeat-like superfamily protein</fullName>
    </submittedName>
</protein>
<dbReference type="AlphaFoldDB" id="A0A6L2J082"/>
<sequence length="215" mass="24269">MAMDDKYSSTAVEILAEGMENTWSLCIASEIPRIIFDIFLQIEHVNGASAKPSHGSDTFLEIQVSLVELLLPSLAMADVPAFLHVIERQIWSIASDSPFHIVSLMSLIRVTHDSPRNLAPYLDKVAHNPAVTPTSSIEFRGANGETSYSLKTSTELLKVLNRIWSLEEQHAANINLIRALKRKLDMSRAKIKELAHNWQSDWHEMEHLMKQITKD</sequence>
<name>A0A6L2J082_TANCI</name>
<dbReference type="PANTHER" id="PTHR44099">
    <property type="entry name" value="RABCONNECTIN-3B, ISOFORM A"/>
    <property type="match status" value="1"/>
</dbReference>
<organism evidence="1">
    <name type="scientific">Tanacetum cinerariifolium</name>
    <name type="common">Dalmatian daisy</name>
    <name type="synonym">Chrysanthemum cinerariifolium</name>
    <dbReference type="NCBI Taxonomy" id="118510"/>
    <lineage>
        <taxon>Eukaryota</taxon>
        <taxon>Viridiplantae</taxon>
        <taxon>Streptophyta</taxon>
        <taxon>Embryophyta</taxon>
        <taxon>Tracheophyta</taxon>
        <taxon>Spermatophyta</taxon>
        <taxon>Magnoliopsida</taxon>
        <taxon>eudicotyledons</taxon>
        <taxon>Gunneridae</taxon>
        <taxon>Pentapetalae</taxon>
        <taxon>asterids</taxon>
        <taxon>campanulids</taxon>
        <taxon>Asterales</taxon>
        <taxon>Asteraceae</taxon>
        <taxon>Asteroideae</taxon>
        <taxon>Anthemideae</taxon>
        <taxon>Anthemidinae</taxon>
        <taxon>Tanacetum</taxon>
    </lineage>
</organism>
<dbReference type="PANTHER" id="PTHR44099:SF4">
    <property type="entry name" value="RABCONNECTIN-3B, ISOFORM A"/>
    <property type="match status" value="1"/>
</dbReference>
<evidence type="ECO:0000313" key="1">
    <source>
        <dbReference type="EMBL" id="GEU30369.1"/>
    </source>
</evidence>
<comment type="caution">
    <text evidence="1">The sequence shown here is derived from an EMBL/GenBank/DDBJ whole genome shotgun (WGS) entry which is preliminary data.</text>
</comment>
<dbReference type="EMBL" id="BKCJ010000151">
    <property type="protein sequence ID" value="GEU30369.1"/>
    <property type="molecule type" value="Genomic_DNA"/>
</dbReference>
<dbReference type="GO" id="GO:0005737">
    <property type="term" value="C:cytoplasm"/>
    <property type="evidence" value="ECO:0007669"/>
    <property type="project" value="TreeGrafter"/>
</dbReference>
<accession>A0A6L2J082</accession>
<proteinExistence type="predicted"/>